<dbReference type="RefSeq" id="XP_013920706.1">
    <property type="nucleotide sequence ID" value="XM_014065231.1"/>
</dbReference>
<dbReference type="OrthoDB" id="14045at2759"/>
<comment type="cofactor">
    <cofactor evidence="1">
        <name>Zn(2+)</name>
        <dbReference type="ChEBI" id="CHEBI:29105"/>
    </cofactor>
</comment>
<evidence type="ECO:0000256" key="6">
    <source>
        <dbReference type="ARBA" id="ARBA00022833"/>
    </source>
</evidence>
<keyword evidence="7" id="KW-0783">Tetrahydrobiopterin biosynthesis</keyword>
<organism evidence="9 10">
    <name type="scientific">Thamnophis sirtalis</name>
    <dbReference type="NCBI Taxonomy" id="35019"/>
    <lineage>
        <taxon>Eukaryota</taxon>
        <taxon>Metazoa</taxon>
        <taxon>Chordata</taxon>
        <taxon>Craniata</taxon>
        <taxon>Vertebrata</taxon>
        <taxon>Euteleostomi</taxon>
        <taxon>Lepidosauria</taxon>
        <taxon>Squamata</taxon>
        <taxon>Bifurcata</taxon>
        <taxon>Unidentata</taxon>
        <taxon>Episquamata</taxon>
        <taxon>Toxicofera</taxon>
        <taxon>Serpentes</taxon>
        <taxon>Colubroidea</taxon>
        <taxon>Colubridae</taxon>
        <taxon>Natricinae</taxon>
        <taxon>Thamnophis</taxon>
    </lineage>
</organism>
<keyword evidence="8" id="KW-0456">Lyase</keyword>
<dbReference type="CTD" id="5805"/>
<accession>A0A6I9Y2F2</accession>
<evidence type="ECO:0000313" key="10">
    <source>
        <dbReference type="RefSeq" id="XP_013920706.1"/>
    </source>
</evidence>
<dbReference type="PANTHER" id="PTHR12589">
    <property type="entry name" value="PYRUVOYL TETRAHYDROBIOPTERIN SYNTHASE"/>
    <property type="match status" value="1"/>
</dbReference>
<dbReference type="AlphaFoldDB" id="A0A6I9Y2F2"/>
<dbReference type="EC" id="4.2.3.12" evidence="4"/>
<evidence type="ECO:0000256" key="2">
    <source>
        <dbReference type="ARBA" id="ARBA00005126"/>
    </source>
</evidence>
<keyword evidence="9" id="KW-1185">Reference proteome</keyword>
<dbReference type="InterPro" id="IPR038418">
    <property type="entry name" value="6-PTP_synth/QueD_sf"/>
</dbReference>
<comment type="similarity">
    <text evidence="3">Belongs to the PTPS family.</text>
</comment>
<dbReference type="GO" id="GO:0006729">
    <property type="term" value="P:tetrahydrobiopterin biosynthetic process"/>
    <property type="evidence" value="ECO:0007669"/>
    <property type="project" value="UniProtKB-UniPathway"/>
</dbReference>
<evidence type="ECO:0000256" key="4">
    <source>
        <dbReference type="ARBA" id="ARBA00013100"/>
    </source>
</evidence>
<dbReference type="UniPathway" id="UPA00849">
    <property type="reaction ID" value="UER00819"/>
</dbReference>
<protein>
    <recommendedName>
        <fullName evidence="4">6-pyruvoyltetrahydropterin synthase</fullName>
        <ecNumber evidence="4">4.2.3.12</ecNumber>
    </recommendedName>
</protein>
<dbReference type="GO" id="GO:0005739">
    <property type="term" value="C:mitochondrion"/>
    <property type="evidence" value="ECO:0007669"/>
    <property type="project" value="TreeGrafter"/>
</dbReference>
<keyword evidence="6" id="KW-0862">Zinc</keyword>
<evidence type="ECO:0000256" key="1">
    <source>
        <dbReference type="ARBA" id="ARBA00001947"/>
    </source>
</evidence>
<gene>
    <name evidence="10" type="primary">PTS</name>
</gene>
<evidence type="ECO:0000313" key="9">
    <source>
        <dbReference type="Proteomes" id="UP000504617"/>
    </source>
</evidence>
<dbReference type="Proteomes" id="UP000504617">
    <property type="component" value="Unplaced"/>
</dbReference>
<evidence type="ECO:0000256" key="7">
    <source>
        <dbReference type="ARBA" id="ARBA00023007"/>
    </source>
</evidence>
<reference evidence="10" key="1">
    <citation type="submission" date="2025-08" db="UniProtKB">
        <authorList>
            <consortium name="RefSeq"/>
        </authorList>
    </citation>
    <scope>IDENTIFICATION</scope>
    <source>
        <tissue evidence="10">Skeletal muscle</tissue>
    </source>
</reference>
<evidence type="ECO:0000256" key="5">
    <source>
        <dbReference type="ARBA" id="ARBA00022723"/>
    </source>
</evidence>
<dbReference type="Gene3D" id="3.30.479.10">
    <property type="entry name" value="6-pyruvoyl tetrahydropterin synthase/QueD"/>
    <property type="match status" value="1"/>
</dbReference>
<dbReference type="Pfam" id="PF01242">
    <property type="entry name" value="PTPS"/>
    <property type="match status" value="1"/>
</dbReference>
<dbReference type="GO" id="GO:0046872">
    <property type="term" value="F:metal ion binding"/>
    <property type="evidence" value="ECO:0007669"/>
    <property type="project" value="UniProtKB-KW"/>
</dbReference>
<evidence type="ECO:0000256" key="8">
    <source>
        <dbReference type="ARBA" id="ARBA00023239"/>
    </source>
</evidence>
<evidence type="ECO:0000256" key="3">
    <source>
        <dbReference type="ARBA" id="ARBA00009164"/>
    </source>
</evidence>
<name>A0A6I9Y2F2_9SAUR</name>
<sequence length="150" mass="17132">MNITYKHVAPVPKLQAWCQKGFCCKQYFSSSPLSFSKHLSKDENMDIFGKCNHTHGHNYQDLMPLNVENVHLGGGNKTPFLCFCPQMAIIEPLDHKDLDNDVDYFANVTSSTENLAMYIWNSLEKILPSGCLYKVKIYESDKNFVVFKGN</sequence>
<comment type="pathway">
    <text evidence="2">Cofactor biosynthesis; tetrahydrobiopterin biosynthesis; tetrahydrobiopterin from 7,8-dihydroneopterin triphosphate: step 1/3.</text>
</comment>
<dbReference type="InterPro" id="IPR007115">
    <property type="entry name" value="6-PTP_synth/QueD"/>
</dbReference>
<proteinExistence type="inferred from homology"/>
<keyword evidence="5" id="KW-0479">Metal-binding</keyword>
<dbReference type="GeneID" id="106547944"/>
<dbReference type="SUPFAM" id="SSF55620">
    <property type="entry name" value="Tetrahydrobiopterin biosynthesis enzymes-like"/>
    <property type="match status" value="1"/>
</dbReference>
<dbReference type="KEGG" id="tsr:106547944"/>
<dbReference type="PANTHER" id="PTHR12589:SF7">
    <property type="entry name" value="6-PYRUVOYL TETRAHYDROBIOPTERIN SYNTHASE"/>
    <property type="match status" value="1"/>
</dbReference>
<dbReference type="GO" id="GO:0003874">
    <property type="term" value="F:6-pyruvoyltetrahydropterin synthase activity"/>
    <property type="evidence" value="ECO:0007669"/>
    <property type="project" value="UniProtKB-EC"/>
</dbReference>